<reference evidence="5 6" key="1">
    <citation type="submission" date="2017-12" db="EMBL/GenBank/DDBJ databases">
        <authorList>
            <person name="Paulsen S."/>
            <person name="Gram L.K."/>
        </authorList>
    </citation>
    <scope>NUCLEOTIDE SEQUENCE [LARGE SCALE GENOMIC DNA]</scope>
    <source>
        <strain evidence="5 6">S2897</strain>
    </source>
</reference>
<dbReference type="Pfam" id="PF12833">
    <property type="entry name" value="HTH_18"/>
    <property type="match status" value="1"/>
</dbReference>
<keyword evidence="3" id="KW-0804">Transcription</keyword>
<proteinExistence type="predicted"/>
<dbReference type="Pfam" id="PF01965">
    <property type="entry name" value="DJ-1_PfpI"/>
    <property type="match status" value="1"/>
</dbReference>
<dbReference type="InterPro" id="IPR018062">
    <property type="entry name" value="HTH_AraC-typ_CS"/>
</dbReference>
<evidence type="ECO:0000313" key="6">
    <source>
        <dbReference type="Proteomes" id="UP000305874"/>
    </source>
</evidence>
<gene>
    <name evidence="5" type="ORF">CWC05_02290</name>
</gene>
<dbReference type="CDD" id="cd03138">
    <property type="entry name" value="GATase1_AraC_2"/>
    <property type="match status" value="1"/>
</dbReference>
<dbReference type="InterPro" id="IPR052158">
    <property type="entry name" value="INH-QAR"/>
</dbReference>
<reference evidence="6" key="2">
    <citation type="submission" date="2019-06" db="EMBL/GenBank/DDBJ databases">
        <title>Co-occurence of chitin degradation, pigmentation and bioactivity in marine Pseudoalteromonas.</title>
        <authorList>
            <person name="Sonnenschein E.C."/>
            <person name="Bech P.K."/>
        </authorList>
    </citation>
    <scope>NUCLEOTIDE SEQUENCE [LARGE SCALE GENOMIC DNA]</scope>
    <source>
        <strain evidence="6">S2897</strain>
    </source>
</reference>
<dbReference type="Proteomes" id="UP000305874">
    <property type="component" value="Unassembled WGS sequence"/>
</dbReference>
<accession>A0A5S3Z8U3</accession>
<dbReference type="PROSITE" id="PS01124">
    <property type="entry name" value="HTH_ARAC_FAMILY_2"/>
    <property type="match status" value="1"/>
</dbReference>
<dbReference type="STRING" id="151081.TW72_09800"/>
<evidence type="ECO:0000256" key="3">
    <source>
        <dbReference type="ARBA" id="ARBA00023163"/>
    </source>
</evidence>
<dbReference type="InterPro" id="IPR002818">
    <property type="entry name" value="DJ-1/PfpI"/>
</dbReference>
<evidence type="ECO:0000259" key="4">
    <source>
        <dbReference type="PROSITE" id="PS01124"/>
    </source>
</evidence>
<dbReference type="Gene3D" id="1.10.10.60">
    <property type="entry name" value="Homeodomain-like"/>
    <property type="match status" value="1"/>
</dbReference>
<dbReference type="SUPFAM" id="SSF52317">
    <property type="entry name" value="Class I glutamine amidotransferase-like"/>
    <property type="match status" value="1"/>
</dbReference>
<feature type="domain" description="HTH araC/xylS-type" evidence="4">
    <location>
        <begin position="240"/>
        <end position="338"/>
    </location>
</feature>
<protein>
    <submittedName>
        <fullName evidence="5">AraC family transcriptional regulator</fullName>
    </submittedName>
</protein>
<keyword evidence="1" id="KW-0805">Transcription regulation</keyword>
<sequence length="348" mass="39708">MAIYLLKIAKLKWSELYMSPYNVMIALYPHMLATSLTLPFEMLQAGYAYAKRHVPNCRALSIELLSHNREPVTAHSGLPFFPGRNYDDISHCDLLILPSLWRNPRPVLRQQNALVAALRTMNCKHTAMIGVGTGNCFLAEAGLLDGHPATTHWHYAAQFKRDYPRVDLKPEYFITQAEGLYSVASLNALADVIVHLLESLYGRACALHVQRNFSHEVRKPYEQQRYLEGMNERHPDELIAQIQFWMKNNLSAELSITELASSFDISQRSLTRRFKQAAGLSPNQYWRKLKIQIAQELLASSNLTINDIAMELGFSNQALLNRLFRQELGQSPSEYRALVRKKLFDSSG</sequence>
<dbReference type="EMBL" id="PNCG01000002">
    <property type="protein sequence ID" value="TMP88285.1"/>
    <property type="molecule type" value="Genomic_DNA"/>
</dbReference>
<dbReference type="PROSITE" id="PS00041">
    <property type="entry name" value="HTH_ARAC_FAMILY_1"/>
    <property type="match status" value="1"/>
</dbReference>
<evidence type="ECO:0000256" key="1">
    <source>
        <dbReference type="ARBA" id="ARBA00023015"/>
    </source>
</evidence>
<dbReference type="SMART" id="SM00342">
    <property type="entry name" value="HTH_ARAC"/>
    <property type="match status" value="1"/>
</dbReference>
<keyword evidence="2" id="KW-0238">DNA-binding</keyword>
<dbReference type="GO" id="GO:0043565">
    <property type="term" value="F:sequence-specific DNA binding"/>
    <property type="evidence" value="ECO:0007669"/>
    <property type="project" value="InterPro"/>
</dbReference>
<dbReference type="GO" id="GO:0003700">
    <property type="term" value="F:DNA-binding transcription factor activity"/>
    <property type="evidence" value="ECO:0007669"/>
    <property type="project" value="InterPro"/>
</dbReference>
<dbReference type="Gene3D" id="3.40.50.880">
    <property type="match status" value="1"/>
</dbReference>
<dbReference type="InterPro" id="IPR018060">
    <property type="entry name" value="HTH_AraC"/>
</dbReference>
<dbReference type="InterPro" id="IPR029062">
    <property type="entry name" value="Class_I_gatase-like"/>
</dbReference>
<organism evidence="5 6">
    <name type="scientific">Pseudoalteromonas ruthenica</name>
    <dbReference type="NCBI Taxonomy" id="151081"/>
    <lineage>
        <taxon>Bacteria</taxon>
        <taxon>Pseudomonadati</taxon>
        <taxon>Pseudomonadota</taxon>
        <taxon>Gammaproteobacteria</taxon>
        <taxon>Alteromonadales</taxon>
        <taxon>Pseudoalteromonadaceae</taxon>
        <taxon>Pseudoalteromonas</taxon>
    </lineage>
</organism>
<comment type="caution">
    <text evidence="5">The sequence shown here is derived from an EMBL/GenBank/DDBJ whole genome shotgun (WGS) entry which is preliminary data.</text>
</comment>
<name>A0A5S3Z8U3_9GAMM</name>
<dbReference type="SUPFAM" id="SSF46689">
    <property type="entry name" value="Homeodomain-like"/>
    <property type="match status" value="2"/>
</dbReference>
<dbReference type="AlphaFoldDB" id="A0A5S3Z8U3"/>
<dbReference type="InterPro" id="IPR009057">
    <property type="entry name" value="Homeodomain-like_sf"/>
</dbReference>
<evidence type="ECO:0000313" key="5">
    <source>
        <dbReference type="EMBL" id="TMP88285.1"/>
    </source>
</evidence>
<dbReference type="PANTHER" id="PTHR43130">
    <property type="entry name" value="ARAC-FAMILY TRANSCRIPTIONAL REGULATOR"/>
    <property type="match status" value="1"/>
</dbReference>
<evidence type="ECO:0000256" key="2">
    <source>
        <dbReference type="ARBA" id="ARBA00023125"/>
    </source>
</evidence>
<dbReference type="PANTHER" id="PTHR43130:SF11">
    <property type="entry name" value="TRANSCRIPTIONAL REGULATORY PROTEIN"/>
    <property type="match status" value="1"/>
</dbReference>